<dbReference type="RefSeq" id="WP_093310744.1">
    <property type="nucleotide sequence ID" value="NZ_FOZG01000001.1"/>
</dbReference>
<reference evidence="1 2" key="1">
    <citation type="submission" date="2016-10" db="EMBL/GenBank/DDBJ databases">
        <authorList>
            <person name="de Groot N.N."/>
        </authorList>
    </citation>
    <scope>NUCLEOTIDE SEQUENCE [LARGE SCALE GENOMIC DNA]</scope>
    <source>
        <strain evidence="1 2">S5-249</strain>
    </source>
</reference>
<protein>
    <submittedName>
        <fullName evidence="1">Uncharacterized protein</fullName>
    </submittedName>
</protein>
<dbReference type="Proteomes" id="UP000198824">
    <property type="component" value="Unassembled WGS sequence"/>
</dbReference>
<proteinExistence type="predicted"/>
<dbReference type="EMBL" id="FOZG01000001">
    <property type="protein sequence ID" value="SFR81412.1"/>
    <property type="molecule type" value="Genomic_DNA"/>
</dbReference>
<organism evidence="1 2">
    <name type="scientific">Sphingomonas jatrophae</name>
    <dbReference type="NCBI Taxonomy" id="1166337"/>
    <lineage>
        <taxon>Bacteria</taxon>
        <taxon>Pseudomonadati</taxon>
        <taxon>Pseudomonadota</taxon>
        <taxon>Alphaproteobacteria</taxon>
        <taxon>Sphingomonadales</taxon>
        <taxon>Sphingomonadaceae</taxon>
        <taxon>Sphingomonas</taxon>
    </lineage>
</organism>
<name>A0A1I6JR06_9SPHN</name>
<keyword evidence="2" id="KW-1185">Reference proteome</keyword>
<evidence type="ECO:0000313" key="2">
    <source>
        <dbReference type="Proteomes" id="UP000198824"/>
    </source>
</evidence>
<gene>
    <name evidence="1" type="ORF">SAMN05192580_0701</name>
</gene>
<dbReference type="AlphaFoldDB" id="A0A1I6JR06"/>
<dbReference type="OrthoDB" id="7585523at2"/>
<evidence type="ECO:0000313" key="1">
    <source>
        <dbReference type="EMBL" id="SFR81412.1"/>
    </source>
</evidence>
<dbReference type="STRING" id="1166337.SAMN05192580_0701"/>
<sequence>MGATTIGALIGGAVDSMSGDDDESWDGALKGAIIANVAKVVLPMAFTYAVGWAVLRGTGLIVDRAFNQGEFK</sequence>
<accession>A0A1I6JR06</accession>